<dbReference type="Pfam" id="PF13424">
    <property type="entry name" value="TPR_12"/>
    <property type="match status" value="1"/>
</dbReference>
<dbReference type="InterPro" id="IPR011990">
    <property type="entry name" value="TPR-like_helical_dom_sf"/>
</dbReference>
<dbReference type="AlphaFoldDB" id="A0A8S3ALC8"/>
<sequence length="59" mass="6765">MAHYTTALWYLEKALEVRDNCDAADHVGFADVYDNIGRVYECLDDKLKAHSNFQTALEI</sequence>
<dbReference type="SUPFAM" id="SSF48452">
    <property type="entry name" value="TPR-like"/>
    <property type="match status" value="1"/>
</dbReference>
<comment type="caution">
    <text evidence="1">The sequence shown here is derived from an EMBL/GenBank/DDBJ whole genome shotgun (WGS) entry which is preliminary data.</text>
</comment>
<proteinExistence type="predicted"/>
<reference evidence="1" key="1">
    <citation type="submission" date="2021-02" db="EMBL/GenBank/DDBJ databases">
        <authorList>
            <person name="Nowell W R."/>
        </authorList>
    </citation>
    <scope>NUCLEOTIDE SEQUENCE</scope>
</reference>
<feature type="non-terminal residue" evidence="1">
    <location>
        <position position="59"/>
    </location>
</feature>
<dbReference type="Gene3D" id="1.25.40.10">
    <property type="entry name" value="Tetratricopeptide repeat domain"/>
    <property type="match status" value="1"/>
</dbReference>
<accession>A0A8S3ALC8</accession>
<dbReference type="PROSITE" id="PS50293">
    <property type="entry name" value="TPR_REGION"/>
    <property type="match status" value="1"/>
</dbReference>
<name>A0A8S3ALC8_9BILA</name>
<evidence type="ECO:0000313" key="2">
    <source>
        <dbReference type="Proteomes" id="UP000681720"/>
    </source>
</evidence>
<organism evidence="1 2">
    <name type="scientific">Rotaria magnacalcarata</name>
    <dbReference type="NCBI Taxonomy" id="392030"/>
    <lineage>
        <taxon>Eukaryota</taxon>
        <taxon>Metazoa</taxon>
        <taxon>Spiralia</taxon>
        <taxon>Gnathifera</taxon>
        <taxon>Rotifera</taxon>
        <taxon>Eurotatoria</taxon>
        <taxon>Bdelloidea</taxon>
        <taxon>Philodinida</taxon>
        <taxon>Philodinidae</taxon>
        <taxon>Rotaria</taxon>
    </lineage>
</organism>
<dbReference type="EMBL" id="CAJOBJ010135847">
    <property type="protein sequence ID" value="CAF4741542.1"/>
    <property type="molecule type" value="Genomic_DNA"/>
</dbReference>
<dbReference type="Proteomes" id="UP000681720">
    <property type="component" value="Unassembled WGS sequence"/>
</dbReference>
<gene>
    <name evidence="1" type="ORF">GIL414_LOCUS44747</name>
</gene>
<protein>
    <submittedName>
        <fullName evidence="1">Uncharacterized protein</fullName>
    </submittedName>
</protein>
<evidence type="ECO:0000313" key="1">
    <source>
        <dbReference type="EMBL" id="CAF4741542.1"/>
    </source>
</evidence>